<feature type="region of interest" description="Disordered" evidence="1">
    <location>
        <begin position="24"/>
        <end position="50"/>
    </location>
</feature>
<gene>
    <name evidence="2" type="ORF">LN473_06300</name>
</gene>
<comment type="caution">
    <text evidence="2">The sequence shown here is derived from an EMBL/GenBank/DDBJ whole genome shotgun (WGS) entry which is preliminary data.</text>
</comment>
<proteinExistence type="predicted"/>
<protein>
    <submittedName>
        <fullName evidence="2">Uncharacterized protein</fullName>
    </submittedName>
</protein>
<accession>A0ABS8L8F2</accession>
<organism evidence="2 3">
    <name type="scientific">Xanthomonas vesicatoria</name>
    <dbReference type="NCBI Taxonomy" id="56460"/>
    <lineage>
        <taxon>Bacteria</taxon>
        <taxon>Pseudomonadati</taxon>
        <taxon>Pseudomonadota</taxon>
        <taxon>Gammaproteobacteria</taxon>
        <taxon>Lysobacterales</taxon>
        <taxon>Lysobacteraceae</taxon>
        <taxon>Xanthomonas</taxon>
    </lineage>
</organism>
<dbReference type="EMBL" id="JAJIUN010000026">
    <property type="protein sequence ID" value="MCC8621601.1"/>
    <property type="molecule type" value="Genomic_DNA"/>
</dbReference>
<name>A0ABS8L8F2_9XANT</name>
<evidence type="ECO:0000313" key="2">
    <source>
        <dbReference type="EMBL" id="MCC8621601.1"/>
    </source>
</evidence>
<feature type="compositionally biased region" description="Basic and acidic residues" evidence="1">
    <location>
        <begin position="24"/>
        <end position="37"/>
    </location>
</feature>
<evidence type="ECO:0000256" key="1">
    <source>
        <dbReference type="SAM" id="MobiDB-lite"/>
    </source>
</evidence>
<keyword evidence="3" id="KW-1185">Reference proteome</keyword>
<evidence type="ECO:0000313" key="3">
    <source>
        <dbReference type="Proteomes" id="UP001430544"/>
    </source>
</evidence>
<sequence length="91" mass="10431">MTLVGTCLKEPDRSARADCRCRRPHSHQTDVDVKRGVASEQHGSQSDVMHYSPMHADQHDWPLPAYRRETFGGMDAAKEPTGLYLQRIPRW</sequence>
<dbReference type="Proteomes" id="UP001430544">
    <property type="component" value="Unassembled WGS sequence"/>
</dbReference>
<reference evidence="2" key="1">
    <citation type="submission" date="2021-11" db="EMBL/GenBank/DDBJ databases">
        <title>Genome resources and taxonomic validation of 89 Xanthomonas strains.</title>
        <authorList>
            <person name="Tambong J.T."/>
        </authorList>
    </citation>
    <scope>NUCLEOTIDE SEQUENCE</scope>
    <source>
        <strain evidence="2">Bv 5-4A</strain>
    </source>
</reference>